<feature type="compositionally biased region" description="Basic residues" evidence="1">
    <location>
        <begin position="101"/>
        <end position="110"/>
    </location>
</feature>
<dbReference type="InterPro" id="IPR011521">
    <property type="entry name" value="YTV"/>
</dbReference>
<evidence type="ECO:0000256" key="2">
    <source>
        <dbReference type="SAM" id="Phobius"/>
    </source>
</evidence>
<sequence length="783" mass="84982">MNSPRRFGSAPEPDPPPLSSKPTRSHGRRLTEPAGSYRLCSRASHRGSLARFNSLPWREMAAGQAPGTKGRTRATVGTTRPVATPGTRAPTVRPAAPNRLRGARPRHSVRTPHPIFEADELGDRIPPFGMLVVANGATKSGRSAAAEGARREPAPRSRRGNRSNRRRRQVMAIRQGAPWLAAIAVLSVGSVALAGHFGTTKYAAGNGCSPCDAQTNFAAGQGPCSQQVVYDCVVEKRYHTCYQTTCETVLKPVTKTTYACEEKTCFKTVNETAYKQVQETICKPVCETVLKPCRTTVCKQVCETVYRDCPVTVCKTVCEPHTRKECFFVCKPVCETHYKDCTRTVCKPVCETVIKDVCKTVCVPVTETCYKDVQRTVCHDVCEMQYKTVCKTVCEPQCVTKCVTKCVPEAVCETVCVPGKLTWECVPVYKCEFDPCTCTTVQKQVGTKKKLVRSPATTETRQVTRSRKVTEQVQETVYVKRTVSEKVPVQVTKKVQTVVSEKVPVTVTRNVQKTVVEKVPTQVVRNVQSTEVVRTPVQVKRNAQGAYVDASALNADAKAQADKGASVLGGGPGALANPNAPTYDAGGPGRVFVEGLRVSRDVTYNVTRQVQVTENRRVAEKVVRNVQEEVVKMVPTKVTTMKQEVVTKCVPYTVTKQVPYTVTVKVPRTVTEMVPTTVTKRVPVTVATDVIVKKARYVPAPAAPCGCGTPCTTGKGDACSAKPCGDACSPICSSGLGGGLRNVLNDPNRPKPIRDFFSNLCATRLACDPCPPAHCGDACSPCK</sequence>
<protein>
    <submittedName>
        <fullName evidence="3">Uncharacterized protein</fullName>
    </submittedName>
</protein>
<accession>A0A2Z3GZ07</accession>
<evidence type="ECO:0000256" key="1">
    <source>
        <dbReference type="SAM" id="MobiDB-lite"/>
    </source>
</evidence>
<dbReference type="OrthoDB" id="208924at2"/>
<organism evidence="3 4">
    <name type="scientific">Gemmata obscuriglobus</name>
    <dbReference type="NCBI Taxonomy" id="114"/>
    <lineage>
        <taxon>Bacteria</taxon>
        <taxon>Pseudomonadati</taxon>
        <taxon>Planctomycetota</taxon>
        <taxon>Planctomycetia</taxon>
        <taxon>Gemmatales</taxon>
        <taxon>Gemmataceae</taxon>
        <taxon>Gemmata</taxon>
    </lineage>
</organism>
<keyword evidence="2" id="KW-1133">Transmembrane helix</keyword>
<name>A0A2Z3GZ07_9BACT</name>
<gene>
    <name evidence="3" type="ORF">C1280_03040</name>
</gene>
<keyword evidence="4" id="KW-1185">Reference proteome</keyword>
<feature type="region of interest" description="Disordered" evidence="1">
    <location>
        <begin position="62"/>
        <end position="110"/>
    </location>
</feature>
<proteinExistence type="predicted"/>
<feature type="compositionally biased region" description="Basic residues" evidence="1">
    <location>
        <begin position="156"/>
        <end position="168"/>
    </location>
</feature>
<dbReference type="EMBL" id="CP025958">
    <property type="protein sequence ID" value="AWM36085.1"/>
    <property type="molecule type" value="Genomic_DNA"/>
</dbReference>
<dbReference type="KEGG" id="gog:C1280_03040"/>
<feature type="region of interest" description="Disordered" evidence="1">
    <location>
        <begin position="139"/>
        <end position="168"/>
    </location>
</feature>
<dbReference type="Pfam" id="PF07639">
    <property type="entry name" value="YTV"/>
    <property type="match status" value="2"/>
</dbReference>
<dbReference type="AlphaFoldDB" id="A0A2Z3GZ07"/>
<evidence type="ECO:0000313" key="3">
    <source>
        <dbReference type="EMBL" id="AWM36085.1"/>
    </source>
</evidence>
<feature type="transmembrane region" description="Helical" evidence="2">
    <location>
        <begin position="176"/>
        <end position="198"/>
    </location>
</feature>
<keyword evidence="2" id="KW-0472">Membrane</keyword>
<evidence type="ECO:0000313" key="4">
    <source>
        <dbReference type="Proteomes" id="UP000245802"/>
    </source>
</evidence>
<reference evidence="3 4" key="1">
    <citation type="submission" date="2018-01" db="EMBL/GenBank/DDBJ databases">
        <title>G. obscuriglobus.</title>
        <authorList>
            <person name="Franke J."/>
            <person name="Blomberg W."/>
            <person name="Selmecki A."/>
        </authorList>
    </citation>
    <scope>NUCLEOTIDE SEQUENCE [LARGE SCALE GENOMIC DNA]</scope>
    <source>
        <strain evidence="3 4">DSM 5831</strain>
    </source>
</reference>
<dbReference type="Proteomes" id="UP000245802">
    <property type="component" value="Chromosome"/>
</dbReference>
<keyword evidence="2" id="KW-0812">Transmembrane</keyword>
<feature type="region of interest" description="Disordered" evidence="1">
    <location>
        <begin position="1"/>
        <end position="38"/>
    </location>
</feature>